<feature type="transmembrane region" description="Helical" evidence="6">
    <location>
        <begin position="402"/>
        <end position="422"/>
    </location>
</feature>
<evidence type="ECO:0000256" key="6">
    <source>
        <dbReference type="SAM" id="Phobius"/>
    </source>
</evidence>
<name>A0A7W8FYG1_9GAMM</name>
<organism evidence="8 9">
    <name type="scientific">Chiayiivirga flava</name>
    <dbReference type="NCBI Taxonomy" id="659595"/>
    <lineage>
        <taxon>Bacteria</taxon>
        <taxon>Pseudomonadati</taxon>
        <taxon>Pseudomonadota</taxon>
        <taxon>Gammaproteobacteria</taxon>
        <taxon>Lysobacterales</taxon>
        <taxon>Lysobacteraceae</taxon>
        <taxon>Chiayiivirga</taxon>
    </lineage>
</organism>
<dbReference type="InterPro" id="IPR008271">
    <property type="entry name" value="Ser/Thr_kinase_AS"/>
</dbReference>
<dbReference type="InterPro" id="IPR017441">
    <property type="entry name" value="Protein_kinase_ATP_BS"/>
</dbReference>
<gene>
    <name evidence="8" type="ORF">HNQ52_000883</name>
</gene>
<dbReference type="Gene3D" id="1.10.510.10">
    <property type="entry name" value="Transferase(Phosphotransferase) domain 1"/>
    <property type="match status" value="1"/>
</dbReference>
<dbReference type="RefSeq" id="WP_183959879.1">
    <property type="nucleotide sequence ID" value="NZ_JACHHP010000001.1"/>
</dbReference>
<dbReference type="PROSITE" id="PS00107">
    <property type="entry name" value="PROTEIN_KINASE_ATP"/>
    <property type="match status" value="1"/>
</dbReference>
<evidence type="ECO:0000313" key="8">
    <source>
        <dbReference type="EMBL" id="MBB5207367.1"/>
    </source>
</evidence>
<evidence type="ECO:0000256" key="4">
    <source>
        <dbReference type="ARBA" id="ARBA00022840"/>
    </source>
</evidence>
<feature type="domain" description="Protein kinase" evidence="7">
    <location>
        <begin position="94"/>
        <end position="377"/>
    </location>
</feature>
<evidence type="ECO:0000313" key="9">
    <source>
        <dbReference type="Proteomes" id="UP000521199"/>
    </source>
</evidence>
<dbReference type="InterPro" id="IPR011009">
    <property type="entry name" value="Kinase-like_dom_sf"/>
</dbReference>
<dbReference type="PROSITE" id="PS00108">
    <property type="entry name" value="PROTEIN_KINASE_ST"/>
    <property type="match status" value="1"/>
</dbReference>
<keyword evidence="6" id="KW-0472">Membrane</keyword>
<dbReference type="Proteomes" id="UP000521199">
    <property type="component" value="Unassembled WGS sequence"/>
</dbReference>
<dbReference type="PANTHER" id="PTHR43289">
    <property type="entry name" value="MITOGEN-ACTIVATED PROTEIN KINASE KINASE KINASE 20-RELATED"/>
    <property type="match status" value="1"/>
</dbReference>
<dbReference type="GO" id="GO:0005524">
    <property type="term" value="F:ATP binding"/>
    <property type="evidence" value="ECO:0007669"/>
    <property type="project" value="UniProtKB-UniRule"/>
</dbReference>
<dbReference type="EMBL" id="JACHHP010000001">
    <property type="protein sequence ID" value="MBB5207367.1"/>
    <property type="molecule type" value="Genomic_DNA"/>
</dbReference>
<dbReference type="AlphaFoldDB" id="A0A7W8FYG1"/>
<accession>A0A7W8FYG1</accession>
<dbReference type="PANTHER" id="PTHR43289:SF34">
    <property type="entry name" value="SERINE_THREONINE-PROTEIN KINASE YBDM-RELATED"/>
    <property type="match status" value="1"/>
</dbReference>
<dbReference type="SUPFAM" id="SSF56112">
    <property type="entry name" value="Protein kinase-like (PK-like)"/>
    <property type="match status" value="1"/>
</dbReference>
<keyword evidence="2 5" id="KW-0547">Nucleotide-binding</keyword>
<keyword evidence="6" id="KW-0812">Transmembrane</keyword>
<evidence type="ECO:0000256" key="3">
    <source>
        <dbReference type="ARBA" id="ARBA00022777"/>
    </source>
</evidence>
<reference evidence="8 9" key="1">
    <citation type="submission" date="2020-08" db="EMBL/GenBank/DDBJ databases">
        <title>Genomic Encyclopedia of Type Strains, Phase IV (KMG-IV): sequencing the most valuable type-strain genomes for metagenomic binning, comparative biology and taxonomic classification.</title>
        <authorList>
            <person name="Goeker M."/>
        </authorList>
    </citation>
    <scope>NUCLEOTIDE SEQUENCE [LARGE SCALE GENOMIC DNA]</scope>
    <source>
        <strain evidence="8 9">DSM 24163</strain>
    </source>
</reference>
<sequence>MSADPQRWQRLSQRFEELVDLDGPARDVHLAALAREDAAFARELRAMLQADDIAEGLLDAGIADAAPTVLGRLAGADADTAETAAPPFERVGRFRLLQLLGRGGMGEVWLAQASEQGFVQQVALKLLKRGMDSDEIVRRFERERRILAQLHHPNIASFVDGGLAPDGRPWYAMEHVEGVPIALHARQRALDVRERVALVAQVCDAVAHAQTRLVVHRDLKPSNILVGADGQPHVLDFGIAKLLDDTDDAELTRTGVRALSPAYAAPEQASGEPVSTATDVFSLGVVLYELLTGRLPQQRGSPGADGAITIERPSATVRRADAAQRTQAYGERGQAVERLARHMRGDLDTIVLTALRREPERRYASAAALGEDLRRWLDGKPVRARPDSALYRGTRFVQRHRVGVAAAALVLLSLAIGIGVALHQAGEARAAAAAALVAERHAEEQAEVATAVRDFLLQDVIRAANPLNAQLDITLRDALVAAIPRIHARFAGNPRLEGVVRHNLSESLYMAGARPEGAEQAQVALDTLEAAFGRADADALAVRQMLARLLLARDDLDDARRMYADGLAAIPAGAPARLRLPFEVGLAGVDVETDQEERAIATLERLVPQTEAEFGMTEGVHMDALDHLLRAYSQRERNREAIELAHRTRVALERTHDADHPLIARWLEREAIMLRVTERPDEALPLMQRSFESLRKRLGDDHANVHSTRQQLAALLLDMGRPAEAEPLMRQVHEYRVKEFGPDKEHTWLSGIWYARALQANGKLDQARRLFEDTRAAAERVHGVGAGASLPYVQTYGMFLEQTGDTAAALALRRDLLQQSIVALGEEHPSVPMYAWDVAETLASRREDAALIAFCATWMPRWDAQFDGDSRIVDARAWLARAQDATAKR</sequence>
<keyword evidence="9" id="KW-1185">Reference proteome</keyword>
<keyword evidence="1 8" id="KW-0808">Transferase</keyword>
<evidence type="ECO:0000256" key="2">
    <source>
        <dbReference type="ARBA" id="ARBA00022741"/>
    </source>
</evidence>
<dbReference type="Pfam" id="PF00069">
    <property type="entry name" value="Pkinase"/>
    <property type="match status" value="1"/>
</dbReference>
<dbReference type="SMART" id="SM00220">
    <property type="entry name" value="S_TKc"/>
    <property type="match status" value="1"/>
</dbReference>
<dbReference type="PROSITE" id="PS50011">
    <property type="entry name" value="PROTEIN_KINASE_DOM"/>
    <property type="match status" value="1"/>
</dbReference>
<dbReference type="InterPro" id="IPR000719">
    <property type="entry name" value="Prot_kinase_dom"/>
</dbReference>
<feature type="binding site" evidence="5">
    <location>
        <position position="125"/>
    </location>
    <ligand>
        <name>ATP</name>
        <dbReference type="ChEBI" id="CHEBI:30616"/>
    </ligand>
</feature>
<dbReference type="GO" id="GO:0004674">
    <property type="term" value="F:protein serine/threonine kinase activity"/>
    <property type="evidence" value="ECO:0007669"/>
    <property type="project" value="UniProtKB-EC"/>
</dbReference>
<comment type="caution">
    <text evidence="8">The sequence shown here is derived from an EMBL/GenBank/DDBJ whole genome shotgun (WGS) entry which is preliminary data.</text>
</comment>
<evidence type="ECO:0000256" key="5">
    <source>
        <dbReference type="PROSITE-ProRule" id="PRU10141"/>
    </source>
</evidence>
<dbReference type="Pfam" id="PF13424">
    <property type="entry name" value="TPR_12"/>
    <property type="match status" value="1"/>
</dbReference>
<keyword evidence="6" id="KW-1133">Transmembrane helix</keyword>
<dbReference type="SUPFAM" id="SSF48452">
    <property type="entry name" value="TPR-like"/>
    <property type="match status" value="2"/>
</dbReference>
<dbReference type="CDD" id="cd14014">
    <property type="entry name" value="STKc_PknB_like"/>
    <property type="match status" value="1"/>
</dbReference>
<dbReference type="Gene3D" id="1.25.40.10">
    <property type="entry name" value="Tetratricopeptide repeat domain"/>
    <property type="match status" value="2"/>
</dbReference>
<dbReference type="InterPro" id="IPR011990">
    <property type="entry name" value="TPR-like_helical_dom_sf"/>
</dbReference>
<dbReference type="EC" id="2.7.11.1" evidence="8"/>
<keyword evidence="4 5" id="KW-0067">ATP-binding</keyword>
<dbReference type="Gene3D" id="3.30.200.20">
    <property type="entry name" value="Phosphorylase Kinase, domain 1"/>
    <property type="match status" value="1"/>
</dbReference>
<keyword evidence="3 8" id="KW-0418">Kinase</keyword>
<protein>
    <submittedName>
        <fullName evidence="8">Serine/threonine-protein kinase</fullName>
        <ecNumber evidence="8">2.7.11.1</ecNumber>
    </submittedName>
</protein>
<proteinExistence type="predicted"/>
<dbReference type="Pfam" id="PF13374">
    <property type="entry name" value="TPR_10"/>
    <property type="match status" value="1"/>
</dbReference>
<evidence type="ECO:0000259" key="7">
    <source>
        <dbReference type="PROSITE" id="PS50011"/>
    </source>
</evidence>
<evidence type="ECO:0000256" key="1">
    <source>
        <dbReference type="ARBA" id="ARBA00022679"/>
    </source>
</evidence>